<evidence type="ECO:0000256" key="1">
    <source>
        <dbReference type="SAM" id="MobiDB-lite"/>
    </source>
</evidence>
<proteinExistence type="predicted"/>
<protein>
    <recommendedName>
        <fullName evidence="3">Late endosomal/lysosomal adaptor and MAPK and MTOR activator 5</fullName>
    </recommendedName>
</protein>
<dbReference type="AlphaFoldDB" id="A0A7S2S507"/>
<accession>A0A7S2S507</accession>
<dbReference type="EMBL" id="HBHI01023483">
    <property type="protein sequence ID" value="CAD9689621.1"/>
    <property type="molecule type" value="Transcribed_RNA"/>
</dbReference>
<reference evidence="2" key="1">
    <citation type="submission" date="2021-01" db="EMBL/GenBank/DDBJ databases">
        <authorList>
            <person name="Corre E."/>
            <person name="Pelletier E."/>
            <person name="Niang G."/>
            <person name="Scheremetjew M."/>
            <person name="Finn R."/>
            <person name="Kale V."/>
            <person name="Holt S."/>
            <person name="Cochrane G."/>
            <person name="Meng A."/>
            <person name="Brown T."/>
            <person name="Cohen L."/>
        </authorList>
    </citation>
    <scope>NUCLEOTIDE SEQUENCE</scope>
    <source>
        <strain evidence="2">CCMP1452</strain>
    </source>
</reference>
<evidence type="ECO:0008006" key="3">
    <source>
        <dbReference type="Google" id="ProtNLM"/>
    </source>
</evidence>
<sequence>MMMVNNNSNSNSNNVREVNSSSSNNTALHQPAHALHLVDLESIPNQIGTAILRSSDGIPLRPHTGDLSENDGNVLYQMLLEVGDVLESDESLKSINISCGGGNTNDGGAPHYSVCVADTCVYIVKKKC</sequence>
<feature type="compositionally biased region" description="Low complexity" evidence="1">
    <location>
        <begin position="1"/>
        <end position="25"/>
    </location>
</feature>
<organism evidence="2">
    <name type="scientific">Eucampia antarctica</name>
    <dbReference type="NCBI Taxonomy" id="49252"/>
    <lineage>
        <taxon>Eukaryota</taxon>
        <taxon>Sar</taxon>
        <taxon>Stramenopiles</taxon>
        <taxon>Ochrophyta</taxon>
        <taxon>Bacillariophyta</taxon>
        <taxon>Mediophyceae</taxon>
        <taxon>Biddulphiophycidae</taxon>
        <taxon>Hemiaulales</taxon>
        <taxon>Hemiaulaceae</taxon>
        <taxon>Eucampia</taxon>
    </lineage>
</organism>
<feature type="region of interest" description="Disordered" evidence="1">
    <location>
        <begin position="1"/>
        <end position="26"/>
    </location>
</feature>
<gene>
    <name evidence="2" type="ORF">EANT1437_LOCUS12073</name>
</gene>
<evidence type="ECO:0000313" key="2">
    <source>
        <dbReference type="EMBL" id="CAD9689621.1"/>
    </source>
</evidence>
<name>A0A7S2S507_9STRA</name>